<dbReference type="PANTHER" id="PTHR43353:SF5">
    <property type="entry name" value="SUCCINATE-SEMIALDEHYDE DEHYDROGENASE, MITOCHONDRIAL"/>
    <property type="match status" value="1"/>
</dbReference>
<name>A0A0H3WV33_9BURK</name>
<dbReference type="OrthoDB" id="6187633at2"/>
<dbReference type="FunFam" id="3.40.605.10:FF:000007">
    <property type="entry name" value="NAD/NADP-dependent betaine aldehyde dehydrogenase"/>
    <property type="match status" value="1"/>
</dbReference>
<accession>A0A0H3WV33</accession>
<dbReference type="PANTHER" id="PTHR43353">
    <property type="entry name" value="SUCCINATE-SEMIALDEHYDE DEHYDROGENASE, MITOCHONDRIAL"/>
    <property type="match status" value="1"/>
</dbReference>
<comment type="similarity">
    <text evidence="1">Belongs to the aldehyde dehydrogenase family.</text>
</comment>
<dbReference type="AlphaFoldDB" id="A0A0H3WV33"/>
<keyword evidence="2" id="KW-0560">Oxidoreductase</keyword>
<organism evidence="4 5">
    <name type="scientific">Pandoraea faecigallinarum</name>
    <dbReference type="NCBI Taxonomy" id="656179"/>
    <lineage>
        <taxon>Bacteria</taxon>
        <taxon>Pseudomonadati</taxon>
        <taxon>Pseudomonadota</taxon>
        <taxon>Betaproteobacteria</taxon>
        <taxon>Burkholderiales</taxon>
        <taxon>Burkholderiaceae</taxon>
        <taxon>Pandoraea</taxon>
    </lineage>
</organism>
<dbReference type="STRING" id="656179.AB870_17925"/>
<dbReference type="Pfam" id="PF00171">
    <property type="entry name" value="Aldedh"/>
    <property type="match status" value="1"/>
</dbReference>
<dbReference type="InterPro" id="IPR016161">
    <property type="entry name" value="Ald_DH/histidinol_DH"/>
</dbReference>
<dbReference type="Gene3D" id="3.40.605.10">
    <property type="entry name" value="Aldehyde Dehydrogenase, Chain A, domain 1"/>
    <property type="match status" value="1"/>
</dbReference>
<dbReference type="InterPro" id="IPR016163">
    <property type="entry name" value="Ald_DH_C"/>
</dbReference>
<dbReference type="Gene3D" id="3.40.309.10">
    <property type="entry name" value="Aldehyde Dehydrogenase, Chain A, domain 2"/>
    <property type="match status" value="1"/>
</dbReference>
<reference evidence="4" key="1">
    <citation type="submission" date="2016-06" db="EMBL/GenBank/DDBJ databases">
        <title>Complete Genome Sequence of Pandoraea faecigallinarum DSM-23572.</title>
        <authorList>
            <person name="Yong D."/>
            <person name="Ee R."/>
            <person name="Lim Y.-L."/>
            <person name="Yin W.-F."/>
            <person name="Chan K.-G."/>
        </authorList>
    </citation>
    <scope>NUCLEOTIDE SEQUENCE</scope>
    <source>
        <strain evidence="4">DSM 23572</strain>
    </source>
</reference>
<dbReference type="InterPro" id="IPR016160">
    <property type="entry name" value="Ald_DH_CS_CYS"/>
</dbReference>
<evidence type="ECO:0000256" key="2">
    <source>
        <dbReference type="ARBA" id="ARBA00023002"/>
    </source>
</evidence>
<dbReference type="PROSITE" id="PS00070">
    <property type="entry name" value="ALDEHYDE_DEHYDR_CYS"/>
    <property type="match status" value="1"/>
</dbReference>
<dbReference type="InterPro" id="IPR015590">
    <property type="entry name" value="Aldehyde_DH_dom"/>
</dbReference>
<proteinExistence type="inferred from homology"/>
<dbReference type="InterPro" id="IPR050740">
    <property type="entry name" value="Aldehyde_DH_Superfamily"/>
</dbReference>
<dbReference type="EMBL" id="CP011807">
    <property type="protein sequence ID" value="AKM31592.1"/>
    <property type="molecule type" value="Genomic_DNA"/>
</dbReference>
<evidence type="ECO:0000313" key="4">
    <source>
        <dbReference type="EMBL" id="AKM31592.1"/>
    </source>
</evidence>
<dbReference type="CDD" id="cd07103">
    <property type="entry name" value="ALDH_F5_SSADH_GabD"/>
    <property type="match status" value="1"/>
</dbReference>
<sequence>MNSYPDIKMLIGGRWRTAPGQPVMNPSEDTTLGTVPAATLADLDDALAAAQQGFRVWRRTSPAQRAEIMLRAIALLRERVQSIAFAISLEQGKTLAQAHAEVLRGCDLMTWDANEGKRLYGRVIPAEPGMRHTVVREPVGVIAAFTPWNFPMSSPARKVGGALAAGCAIILKAAEETPAGAVLMAQAFQDAGLPDGVFNLVFGDPATISSHLIASPVVRGITFTGSTPVGKHLAGLAAQHMKPAILELGGHAPVIVCDDADPEAAALACVKGKLNNAGQVCVAPTRFFVHRDVYDAFVASFARHGGAVRAGHALAPSSDIGPVVNRRRLDALHALVDDAVARGARVVCGGERSAGPGYVFPFTALADVPADARAMQEEPFGPLSLIVPVDSLDDAIARANGVPYGLAGYAFTRSAANAYRLGDELEIGNLGINHLVSAVSETPFGGVKESGYGREGGTEGLECYTHVKSISHLMDPA</sequence>
<feature type="domain" description="Aldehyde dehydrogenase" evidence="3">
    <location>
        <begin position="21"/>
        <end position="470"/>
    </location>
</feature>
<gene>
    <name evidence="4" type="ORF">AB870_17925</name>
</gene>
<evidence type="ECO:0000259" key="3">
    <source>
        <dbReference type="Pfam" id="PF00171"/>
    </source>
</evidence>
<evidence type="ECO:0000313" key="5">
    <source>
        <dbReference type="Proteomes" id="UP000035651"/>
    </source>
</evidence>
<dbReference type="KEGG" id="pfg:AB870_17925"/>
<dbReference type="Proteomes" id="UP000035651">
    <property type="component" value="Chromosome"/>
</dbReference>
<dbReference type="InterPro" id="IPR016162">
    <property type="entry name" value="Ald_DH_N"/>
</dbReference>
<keyword evidence="5" id="KW-1185">Reference proteome</keyword>
<protein>
    <submittedName>
        <fullName evidence="4">NAD-dependent succinate-semialdehyde dehydrogenase</fullName>
    </submittedName>
</protein>
<dbReference type="SUPFAM" id="SSF53720">
    <property type="entry name" value="ALDH-like"/>
    <property type="match status" value="1"/>
</dbReference>
<dbReference type="RefSeq" id="WP_047907375.1">
    <property type="nucleotide sequence ID" value="NZ_CP011807.3"/>
</dbReference>
<dbReference type="PATRIC" id="fig|656179.3.peg.3816"/>
<evidence type="ECO:0000256" key="1">
    <source>
        <dbReference type="ARBA" id="ARBA00009986"/>
    </source>
</evidence>
<dbReference type="GO" id="GO:0016620">
    <property type="term" value="F:oxidoreductase activity, acting on the aldehyde or oxo group of donors, NAD or NADP as acceptor"/>
    <property type="evidence" value="ECO:0007669"/>
    <property type="project" value="InterPro"/>
</dbReference>